<dbReference type="CDD" id="cd04301">
    <property type="entry name" value="NAT_SF"/>
    <property type="match status" value="1"/>
</dbReference>
<dbReference type="FunFam" id="3.30.1490.20:FF:000020">
    <property type="entry name" value="Protein lysine acetyltransferase"/>
    <property type="match status" value="1"/>
</dbReference>
<evidence type="ECO:0000256" key="2">
    <source>
        <dbReference type="ARBA" id="ARBA00022741"/>
    </source>
</evidence>
<dbReference type="Gene3D" id="3.30.1490.20">
    <property type="entry name" value="ATP-grasp fold, A domain"/>
    <property type="match status" value="1"/>
</dbReference>
<dbReference type="InterPro" id="IPR003781">
    <property type="entry name" value="CoA-bd"/>
</dbReference>
<dbReference type="SUPFAM" id="SSF55729">
    <property type="entry name" value="Acyl-CoA N-acyltransferases (Nat)"/>
    <property type="match status" value="1"/>
</dbReference>
<dbReference type="AlphaFoldDB" id="A0A080MAN4"/>
<evidence type="ECO:0000256" key="3">
    <source>
        <dbReference type="ARBA" id="ARBA00022840"/>
    </source>
</evidence>
<dbReference type="PROSITE" id="PS50975">
    <property type="entry name" value="ATP_GRASP"/>
    <property type="match status" value="1"/>
</dbReference>
<dbReference type="SUPFAM" id="SSF51735">
    <property type="entry name" value="NAD(P)-binding Rossmann-fold domains"/>
    <property type="match status" value="1"/>
</dbReference>
<dbReference type="Gene3D" id="3.40.50.261">
    <property type="entry name" value="Succinyl-CoA synthetase domains"/>
    <property type="match status" value="2"/>
</dbReference>
<keyword evidence="2 5" id="KW-0547">Nucleotide-binding</keyword>
<dbReference type="STRING" id="1453999.AW06_001364"/>
<evidence type="ECO:0000259" key="7">
    <source>
        <dbReference type="PROSITE" id="PS51186"/>
    </source>
</evidence>
<proteinExistence type="inferred from homology"/>
<name>A0A080MAN4_9PROT</name>
<keyword evidence="1" id="KW-0436">Ligase</keyword>
<dbReference type="PANTHER" id="PTHR43334:SF1">
    <property type="entry name" value="3-HYDROXYPROPIONATE--COA LIGASE [ADP-FORMING]"/>
    <property type="match status" value="1"/>
</dbReference>
<dbReference type="InterPro" id="IPR016181">
    <property type="entry name" value="Acyl_CoA_acyltransferase"/>
</dbReference>
<evidence type="ECO:0000256" key="4">
    <source>
        <dbReference type="ARBA" id="ARBA00060888"/>
    </source>
</evidence>
<protein>
    <submittedName>
        <fullName evidence="8">Acetyltransferase Pat</fullName>
        <ecNumber evidence="8">2.3.1.-</ecNumber>
    </submittedName>
</protein>
<dbReference type="Proteomes" id="UP000021315">
    <property type="component" value="Unassembled WGS sequence"/>
</dbReference>
<dbReference type="InterPro" id="IPR043938">
    <property type="entry name" value="Ligase_CoA_dom"/>
</dbReference>
<keyword evidence="9" id="KW-1185">Reference proteome</keyword>
<dbReference type="InterPro" id="IPR011761">
    <property type="entry name" value="ATP-grasp"/>
</dbReference>
<dbReference type="InterPro" id="IPR051538">
    <property type="entry name" value="Acyl-CoA_Synth/Transferase"/>
</dbReference>
<feature type="domain" description="ATP-grasp" evidence="6">
    <location>
        <begin position="497"/>
        <end position="533"/>
    </location>
</feature>
<comment type="caution">
    <text evidence="8">The sequence shown here is derived from an EMBL/GenBank/DDBJ whole genome shotgun (WGS) entry which is preliminary data.</text>
</comment>
<dbReference type="Pfam" id="PF00583">
    <property type="entry name" value="Acetyltransf_1"/>
    <property type="match status" value="1"/>
</dbReference>
<dbReference type="Pfam" id="PF13380">
    <property type="entry name" value="CoA_binding_2"/>
    <property type="match status" value="1"/>
</dbReference>
<dbReference type="PANTHER" id="PTHR43334">
    <property type="entry name" value="ACETATE--COA LIGASE [ADP-FORMING]"/>
    <property type="match status" value="1"/>
</dbReference>
<dbReference type="Gene3D" id="3.30.470.20">
    <property type="entry name" value="ATP-grasp fold, B domain"/>
    <property type="match status" value="1"/>
</dbReference>
<dbReference type="InterPro" id="IPR016102">
    <property type="entry name" value="Succinyl-CoA_synth-like"/>
</dbReference>
<sequence length="897" mass="98719">MLMQHYLTSLFEPKSVAVIGASDREKSVGNIIFKNILHSRYRGQVYAVNPQHELIQGQPAYKSVERIGGRIDLAIIATRPQTVPRIMEQCGRCGVRNTIVIASGFSEAGSSGAALERKVVEIAHTYNVRVLGPNCLGIIRPDIGLNATFTKVSAEPGDLALVAQSGAMCSAVLDWAETSRIGFSSVISLGVTVDVDFGEILDYLIYDDKTRYILMYVEGIRNARRFMSALRSAARIKPIILLKAGRHELGAQAAVAHSGMAAVPDTVFDAALRRTGAVRVQNIGQLFYAAKALSSKFHPRGDRLAIVTNGGGPGAVAADRAGDLGIPLASLSPETCNKLKQILPADCSYLNPIDIGGDATPERYRETILAVAVDENVDSTLVMLSPQAMTEPMEVAQAIIDVAEEVSLTISCCWMGGRQVAKARRLLEEAGIPVFRTPETVIELFHTISKYFRNQKLLLQTPGPTRQSGLTGERGGRMLIETLLGERRKVLSEMESKAILRTFNVPVAQTMMARSASEALFVAEQIGFPVAMKIDSPDLTRKSEAGGVRLNIANTQAVWNAYHDIVNTVQLRYPEAAVNGVSIEPYLSRPHGRELMIGVFRDPLFGPLICFGAGGFDAEIFNERSLAIPPLNRFLARDLIESNCASRMLGKFHNHPAVKHDALEEVLVCISELVCDLPWIKELDLNPLIVDENGAIVVDARIVIDHALGTGSERYAHMAIHPYPVHLIQKWQMPNGSTVTIRPVRPEDADLEREFVRNLSEESRYFRFMESIIDLPLPVVVRFTQIDYDRELAMIATTIDDTGRETQIGSARYVLTPDGESVEFAVAIDDKWQQFGLGRRLIAVLIDYARTKGYRALVGDLLGTNHKMLRMMRRLGFTIHPHPELPGVKRAIKPLHG</sequence>
<dbReference type="InterPro" id="IPR013815">
    <property type="entry name" value="ATP_grasp_subdomain_1"/>
</dbReference>
<gene>
    <name evidence="8" type="ORF">AW06_001364</name>
</gene>
<dbReference type="EC" id="2.3.1.-" evidence="8"/>
<evidence type="ECO:0000256" key="5">
    <source>
        <dbReference type="PROSITE-ProRule" id="PRU00409"/>
    </source>
</evidence>
<accession>A0A080MAN4</accession>
<dbReference type="GO" id="GO:0046872">
    <property type="term" value="F:metal ion binding"/>
    <property type="evidence" value="ECO:0007669"/>
    <property type="project" value="InterPro"/>
</dbReference>
<feature type="domain" description="N-acetyltransferase" evidence="7">
    <location>
        <begin position="739"/>
        <end position="896"/>
    </location>
</feature>
<dbReference type="InterPro" id="IPR032875">
    <property type="entry name" value="Succ_CoA_lig_flav_dom"/>
</dbReference>
<dbReference type="Gene3D" id="3.40.50.720">
    <property type="entry name" value="NAD(P)-binding Rossmann-like Domain"/>
    <property type="match status" value="1"/>
</dbReference>
<dbReference type="Pfam" id="PF19045">
    <property type="entry name" value="Ligase_CoA_2"/>
    <property type="match status" value="1"/>
</dbReference>
<organism evidence="8 9">
    <name type="scientific">Candidatus Accumulibacter cognatus</name>
    <dbReference type="NCBI Taxonomy" id="2954383"/>
    <lineage>
        <taxon>Bacteria</taxon>
        <taxon>Pseudomonadati</taxon>
        <taxon>Pseudomonadota</taxon>
        <taxon>Betaproteobacteria</taxon>
        <taxon>Candidatus Accumulibacter</taxon>
    </lineage>
</organism>
<dbReference type="PROSITE" id="PS51186">
    <property type="entry name" value="GNAT"/>
    <property type="match status" value="1"/>
</dbReference>
<dbReference type="GO" id="GO:0016747">
    <property type="term" value="F:acyltransferase activity, transferring groups other than amino-acyl groups"/>
    <property type="evidence" value="ECO:0007669"/>
    <property type="project" value="InterPro"/>
</dbReference>
<keyword evidence="8" id="KW-0012">Acyltransferase</keyword>
<dbReference type="InterPro" id="IPR036291">
    <property type="entry name" value="NAD(P)-bd_dom_sf"/>
</dbReference>
<reference evidence="8" key="1">
    <citation type="submission" date="2014-02" db="EMBL/GenBank/DDBJ databases">
        <title>Expanding our view of genomic diversity in Candidatus Accumulibacter clades.</title>
        <authorList>
            <person name="Skennerton C.T."/>
            <person name="Barr J.J."/>
            <person name="Slater F.R."/>
            <person name="Bond P.L."/>
            <person name="Tyson G.W."/>
        </authorList>
    </citation>
    <scope>NUCLEOTIDE SEQUENCE [LARGE SCALE GENOMIC DNA]</scope>
</reference>
<dbReference type="RefSeq" id="WP_034946807.1">
    <property type="nucleotide sequence ID" value="NZ_JDST02000024.1"/>
</dbReference>
<dbReference type="InterPro" id="IPR000182">
    <property type="entry name" value="GNAT_dom"/>
</dbReference>
<dbReference type="Pfam" id="PF13607">
    <property type="entry name" value="Succ_CoA_lig"/>
    <property type="match status" value="1"/>
</dbReference>
<evidence type="ECO:0000256" key="1">
    <source>
        <dbReference type="ARBA" id="ARBA00022598"/>
    </source>
</evidence>
<keyword evidence="8" id="KW-0808">Transferase</keyword>
<evidence type="ECO:0000259" key="6">
    <source>
        <dbReference type="PROSITE" id="PS50975"/>
    </source>
</evidence>
<evidence type="ECO:0000313" key="8">
    <source>
        <dbReference type="EMBL" id="KFB77505.1"/>
    </source>
</evidence>
<comment type="similarity">
    <text evidence="4">In the N-terminal section; belongs to the acetate CoA ligase alpha subunit family.</text>
</comment>
<dbReference type="Gene3D" id="3.40.630.30">
    <property type="match status" value="1"/>
</dbReference>
<dbReference type="SUPFAM" id="SSF52210">
    <property type="entry name" value="Succinyl-CoA synthetase domains"/>
    <property type="match status" value="2"/>
</dbReference>
<dbReference type="EMBL" id="JDST02000024">
    <property type="protein sequence ID" value="KFB77505.1"/>
    <property type="molecule type" value="Genomic_DNA"/>
</dbReference>
<dbReference type="Pfam" id="PF13549">
    <property type="entry name" value="ATP-grasp_5"/>
    <property type="match status" value="1"/>
</dbReference>
<dbReference type="GO" id="GO:0043758">
    <property type="term" value="F:acetate-CoA ligase (ADP-forming) activity"/>
    <property type="evidence" value="ECO:0007669"/>
    <property type="project" value="InterPro"/>
</dbReference>
<dbReference type="GO" id="GO:0005524">
    <property type="term" value="F:ATP binding"/>
    <property type="evidence" value="ECO:0007669"/>
    <property type="project" value="UniProtKB-UniRule"/>
</dbReference>
<dbReference type="SMART" id="SM00881">
    <property type="entry name" value="CoA_binding"/>
    <property type="match status" value="1"/>
</dbReference>
<keyword evidence="3 5" id="KW-0067">ATP-binding</keyword>
<evidence type="ECO:0000313" key="9">
    <source>
        <dbReference type="Proteomes" id="UP000021315"/>
    </source>
</evidence>
<dbReference type="SUPFAM" id="SSF56059">
    <property type="entry name" value="Glutathione synthetase ATP-binding domain-like"/>
    <property type="match status" value="1"/>
</dbReference>